<dbReference type="EMBL" id="CABPRJ010002380">
    <property type="protein sequence ID" value="VVC44472.1"/>
    <property type="molecule type" value="Genomic_DNA"/>
</dbReference>
<sequence>MSSARQNKNKGCGLVNTSINKLPIELHLPGYQYCGPGTDLKKYIARDYILENRAWERFKLKDANFKKKSSAWTITTPMKTKLTLGAGCGFKTAVKATKSYYLHNVHRKKQFNFAVKLIDQLARNEHGINNLDELARSHDITYEKSGVLTIFSGLSALGAITGGIANVVKVINDFKVDGNIPVHSGKEMYLTPYKSVSYKIEK</sequence>
<name>A0A5E4NPF9_9HEMI</name>
<organism evidence="1 2">
    <name type="scientific">Cinara cedri</name>
    <dbReference type="NCBI Taxonomy" id="506608"/>
    <lineage>
        <taxon>Eukaryota</taxon>
        <taxon>Metazoa</taxon>
        <taxon>Ecdysozoa</taxon>
        <taxon>Arthropoda</taxon>
        <taxon>Hexapoda</taxon>
        <taxon>Insecta</taxon>
        <taxon>Pterygota</taxon>
        <taxon>Neoptera</taxon>
        <taxon>Paraneoptera</taxon>
        <taxon>Hemiptera</taxon>
        <taxon>Sternorrhyncha</taxon>
        <taxon>Aphidomorpha</taxon>
        <taxon>Aphidoidea</taxon>
        <taxon>Aphididae</taxon>
        <taxon>Lachninae</taxon>
        <taxon>Cinara</taxon>
    </lineage>
</organism>
<feature type="non-terminal residue" evidence="1">
    <location>
        <position position="202"/>
    </location>
</feature>
<dbReference type="AlphaFoldDB" id="A0A5E4NPF9"/>
<accession>A0A5E4NPF9</accession>
<protein>
    <submittedName>
        <fullName evidence="1">Uncharacterized protein</fullName>
    </submittedName>
</protein>
<dbReference type="Proteomes" id="UP000325440">
    <property type="component" value="Unassembled WGS sequence"/>
</dbReference>
<proteinExistence type="predicted"/>
<keyword evidence="2" id="KW-1185">Reference proteome</keyword>
<evidence type="ECO:0000313" key="2">
    <source>
        <dbReference type="Proteomes" id="UP000325440"/>
    </source>
</evidence>
<reference evidence="1 2" key="1">
    <citation type="submission" date="2019-08" db="EMBL/GenBank/DDBJ databases">
        <authorList>
            <person name="Alioto T."/>
            <person name="Alioto T."/>
            <person name="Gomez Garrido J."/>
        </authorList>
    </citation>
    <scope>NUCLEOTIDE SEQUENCE [LARGE SCALE GENOMIC DNA]</scope>
</reference>
<dbReference type="OrthoDB" id="6622896at2759"/>
<gene>
    <name evidence="1" type="ORF">CINCED_3A022339</name>
</gene>
<evidence type="ECO:0000313" key="1">
    <source>
        <dbReference type="EMBL" id="VVC44472.1"/>
    </source>
</evidence>